<accession>F4S9T5</accession>
<name>F4S9T5_MELLP</name>
<keyword evidence="3" id="KW-1185">Reference proteome</keyword>
<protein>
    <submittedName>
        <fullName evidence="2">Uncharacterized protein</fullName>
    </submittedName>
</protein>
<dbReference type="InParanoid" id="F4S9T5"/>
<feature type="compositionally biased region" description="Polar residues" evidence="1">
    <location>
        <begin position="279"/>
        <end position="292"/>
    </location>
</feature>
<reference evidence="3" key="1">
    <citation type="journal article" date="2011" name="Proc. Natl. Acad. Sci. U.S.A.">
        <title>Obligate biotrophy features unraveled by the genomic analysis of rust fungi.</title>
        <authorList>
            <person name="Duplessis S."/>
            <person name="Cuomo C.A."/>
            <person name="Lin Y.-C."/>
            <person name="Aerts A."/>
            <person name="Tisserant E."/>
            <person name="Veneault-Fourrey C."/>
            <person name="Joly D.L."/>
            <person name="Hacquard S."/>
            <person name="Amselem J."/>
            <person name="Cantarel B.L."/>
            <person name="Chiu R."/>
            <person name="Coutinho P.M."/>
            <person name="Feau N."/>
            <person name="Field M."/>
            <person name="Frey P."/>
            <person name="Gelhaye E."/>
            <person name="Goldberg J."/>
            <person name="Grabherr M.G."/>
            <person name="Kodira C.D."/>
            <person name="Kohler A."/>
            <person name="Kuees U."/>
            <person name="Lindquist E.A."/>
            <person name="Lucas S.M."/>
            <person name="Mago R."/>
            <person name="Mauceli E."/>
            <person name="Morin E."/>
            <person name="Murat C."/>
            <person name="Pangilinan J.L."/>
            <person name="Park R."/>
            <person name="Pearson M."/>
            <person name="Quesneville H."/>
            <person name="Rouhier N."/>
            <person name="Sakthikumar S."/>
            <person name="Salamov A.A."/>
            <person name="Schmutz J."/>
            <person name="Selles B."/>
            <person name="Shapiro H."/>
            <person name="Tanguay P."/>
            <person name="Tuskan G.A."/>
            <person name="Henrissat B."/>
            <person name="Van de Peer Y."/>
            <person name="Rouze P."/>
            <person name="Ellis J.G."/>
            <person name="Dodds P.N."/>
            <person name="Schein J.E."/>
            <person name="Zhong S."/>
            <person name="Hamelin R.C."/>
            <person name="Grigoriev I.V."/>
            <person name="Szabo L.J."/>
            <person name="Martin F."/>
        </authorList>
    </citation>
    <scope>NUCLEOTIDE SEQUENCE [LARGE SCALE GENOMIC DNA]</scope>
    <source>
        <strain evidence="3">98AG31 / pathotype 3-4-7</strain>
    </source>
</reference>
<feature type="region of interest" description="Disordered" evidence="1">
    <location>
        <begin position="277"/>
        <end position="311"/>
    </location>
</feature>
<proteinExistence type="predicted"/>
<dbReference type="GeneID" id="18924976"/>
<organism evidence="3">
    <name type="scientific">Melampsora larici-populina (strain 98AG31 / pathotype 3-4-7)</name>
    <name type="common">Poplar leaf rust fungus</name>
    <dbReference type="NCBI Taxonomy" id="747676"/>
    <lineage>
        <taxon>Eukaryota</taxon>
        <taxon>Fungi</taxon>
        <taxon>Dikarya</taxon>
        <taxon>Basidiomycota</taxon>
        <taxon>Pucciniomycotina</taxon>
        <taxon>Pucciniomycetes</taxon>
        <taxon>Pucciniales</taxon>
        <taxon>Melampsoraceae</taxon>
        <taxon>Melampsora</taxon>
    </lineage>
</organism>
<dbReference type="EMBL" id="GL883173">
    <property type="protein sequence ID" value="EGF98603.1"/>
    <property type="molecule type" value="Genomic_DNA"/>
</dbReference>
<feature type="compositionally biased region" description="Polar residues" evidence="1">
    <location>
        <begin position="155"/>
        <end position="205"/>
    </location>
</feature>
<dbReference type="OrthoDB" id="2517401at2759"/>
<feature type="compositionally biased region" description="Polar residues" evidence="1">
    <location>
        <begin position="109"/>
        <end position="127"/>
    </location>
</feature>
<sequence>MAHRPSNLLGTKTDIDQNEVHQFSIDQQHRNSKRTQRKRRCPTCSCGSCNAAADFNALGFMNAISALYGGISNGFTGGLTMFGGVVSGYGGMLPGFGPPGGFSQGGGNRQQRPSQTRGSSVSAVNSIASKSSPGAGGSKGKPGRFSQLRDEDNSTPDSDTWGSLKGTKNTLLSSTPPSKHATGASSTVTNPVFESHSSQVSTSRTNPATQVTNVFNQAIYNITNIENKPNISIINIENKPTLNLTNLLYQQSLNLANESNENNLGIAKVDRYSVRGSDVSVSPNSTDVGKSSTVEDDGGKDNDITSNATQADGGCHECAQSFGL</sequence>
<dbReference type="Proteomes" id="UP000001072">
    <property type="component" value="Unassembled WGS sequence"/>
</dbReference>
<feature type="compositionally biased region" description="Gly residues" evidence="1">
    <location>
        <begin position="97"/>
        <end position="108"/>
    </location>
</feature>
<gene>
    <name evidence="2" type="ORF">MELLADRAFT_113416</name>
</gene>
<evidence type="ECO:0000256" key="1">
    <source>
        <dbReference type="SAM" id="MobiDB-lite"/>
    </source>
</evidence>
<evidence type="ECO:0000313" key="3">
    <source>
        <dbReference type="Proteomes" id="UP000001072"/>
    </source>
</evidence>
<dbReference type="AlphaFoldDB" id="F4S9T5"/>
<evidence type="ECO:0000313" key="2">
    <source>
        <dbReference type="EMBL" id="EGF98603.1"/>
    </source>
</evidence>
<dbReference type="HOGENOM" id="CLU_858110_0_0_1"/>
<feature type="region of interest" description="Disordered" evidence="1">
    <location>
        <begin position="97"/>
        <end position="205"/>
    </location>
</feature>
<dbReference type="VEuPathDB" id="FungiDB:MELLADRAFT_113416"/>
<dbReference type="KEGG" id="mlr:MELLADRAFT_113416"/>
<dbReference type="RefSeq" id="XP_007418168.1">
    <property type="nucleotide sequence ID" value="XM_007418106.1"/>
</dbReference>